<comment type="cofactor">
    <cofactor evidence="1">
        <name>Mg(2+)</name>
        <dbReference type="ChEBI" id="CHEBI:18420"/>
    </cofactor>
</comment>
<feature type="domain" description="MoaB/Mog" evidence="11">
    <location>
        <begin position="12"/>
        <end position="159"/>
    </location>
</feature>
<keyword evidence="13" id="KW-1185">Reference proteome</keyword>
<comment type="similarity">
    <text evidence="3">In the N-terminal section; belongs to the MoaB/Mog family.</text>
</comment>
<dbReference type="OrthoDB" id="4349954at2759"/>
<protein>
    <recommendedName>
        <fullName evidence="11">MoaB/Mog domain-containing protein</fullName>
    </recommendedName>
</protein>
<dbReference type="UniPathway" id="UPA00344"/>
<dbReference type="GO" id="GO:0006777">
    <property type="term" value="P:Mo-molybdopterin cofactor biosynthetic process"/>
    <property type="evidence" value="ECO:0007669"/>
    <property type="project" value="UniProtKB-KW"/>
</dbReference>
<dbReference type="SMART" id="SM00852">
    <property type="entry name" value="MoCF_biosynth"/>
    <property type="match status" value="1"/>
</dbReference>
<dbReference type="SUPFAM" id="SSF63882">
    <property type="entry name" value="MoeA N-terminal region -like"/>
    <property type="match status" value="1"/>
</dbReference>
<feature type="compositionally biased region" description="Basic and acidic residues" evidence="10">
    <location>
        <begin position="209"/>
        <end position="218"/>
    </location>
</feature>
<feature type="non-terminal residue" evidence="12">
    <location>
        <position position="1"/>
    </location>
</feature>
<dbReference type="PROSITE" id="PS01078">
    <property type="entry name" value="MOCF_BIOSYNTHESIS_1"/>
    <property type="match status" value="1"/>
</dbReference>
<dbReference type="AlphaFoldDB" id="A0A8K0KCX9"/>
<evidence type="ECO:0000256" key="10">
    <source>
        <dbReference type="SAM" id="MobiDB-lite"/>
    </source>
</evidence>
<dbReference type="Gene3D" id="3.90.105.10">
    <property type="entry name" value="Molybdopterin biosynthesis moea protein, domain 2"/>
    <property type="match status" value="1"/>
</dbReference>
<comment type="pathway">
    <text evidence="2">Cofactor biosynthesis; molybdopterin biosynthesis.</text>
</comment>
<keyword evidence="6" id="KW-0808">Transferase</keyword>
<name>A0A8K0KCX9_LADFU</name>
<evidence type="ECO:0000313" key="13">
    <source>
        <dbReference type="Proteomes" id="UP000792457"/>
    </source>
</evidence>
<evidence type="ECO:0000259" key="11">
    <source>
        <dbReference type="SMART" id="SM00852"/>
    </source>
</evidence>
<keyword evidence="5" id="KW-0500">Molybdenum</keyword>
<evidence type="ECO:0000256" key="3">
    <source>
        <dbReference type="ARBA" id="ARBA00007589"/>
    </source>
</evidence>
<dbReference type="EMBL" id="KZ308641">
    <property type="protein sequence ID" value="KAG8232682.1"/>
    <property type="molecule type" value="Genomic_DNA"/>
</dbReference>
<dbReference type="Proteomes" id="UP000792457">
    <property type="component" value="Unassembled WGS sequence"/>
</dbReference>
<reference evidence="12" key="1">
    <citation type="submission" date="2013-04" db="EMBL/GenBank/DDBJ databases">
        <authorList>
            <person name="Qu J."/>
            <person name="Murali S.C."/>
            <person name="Bandaranaike D."/>
            <person name="Bellair M."/>
            <person name="Blankenburg K."/>
            <person name="Chao H."/>
            <person name="Dinh H."/>
            <person name="Doddapaneni H."/>
            <person name="Downs B."/>
            <person name="Dugan-Rocha S."/>
            <person name="Elkadiri S."/>
            <person name="Gnanaolivu R.D."/>
            <person name="Hernandez B."/>
            <person name="Javaid M."/>
            <person name="Jayaseelan J.C."/>
            <person name="Lee S."/>
            <person name="Li M."/>
            <person name="Ming W."/>
            <person name="Munidasa M."/>
            <person name="Muniz J."/>
            <person name="Nguyen L."/>
            <person name="Ongeri F."/>
            <person name="Osuji N."/>
            <person name="Pu L.-L."/>
            <person name="Puazo M."/>
            <person name="Qu C."/>
            <person name="Quiroz J."/>
            <person name="Raj R."/>
            <person name="Weissenberger G."/>
            <person name="Xin Y."/>
            <person name="Zou X."/>
            <person name="Han Y."/>
            <person name="Richards S."/>
            <person name="Worley K."/>
            <person name="Muzny D."/>
            <person name="Gibbs R."/>
        </authorList>
    </citation>
    <scope>NUCLEOTIDE SEQUENCE</scope>
    <source>
        <strain evidence="12">Sampled in the wild</strain>
    </source>
</reference>
<dbReference type="PANTHER" id="PTHR43764">
    <property type="entry name" value="MOLYBDENUM COFACTOR BIOSYNTHESIS"/>
    <property type="match status" value="1"/>
</dbReference>
<evidence type="ECO:0000313" key="12">
    <source>
        <dbReference type="EMBL" id="KAG8232682.1"/>
    </source>
</evidence>
<dbReference type="FunFam" id="3.40.980.10:FF:000002">
    <property type="entry name" value="Molybdopterin molybdenumtransferase"/>
    <property type="match status" value="1"/>
</dbReference>
<dbReference type="CDD" id="cd00886">
    <property type="entry name" value="MogA_MoaB"/>
    <property type="match status" value="1"/>
</dbReference>
<accession>A0A8K0KCX9</accession>
<dbReference type="Gene3D" id="3.40.980.10">
    <property type="entry name" value="MoaB/Mog-like domain"/>
    <property type="match status" value="1"/>
</dbReference>
<dbReference type="NCBIfam" id="TIGR00177">
    <property type="entry name" value="molyb_syn"/>
    <property type="match status" value="1"/>
</dbReference>
<reference evidence="12" key="2">
    <citation type="submission" date="2017-10" db="EMBL/GenBank/DDBJ databases">
        <title>Ladona fulva Genome sequencing and assembly.</title>
        <authorList>
            <person name="Murali S."/>
            <person name="Richards S."/>
            <person name="Bandaranaike D."/>
            <person name="Bellair M."/>
            <person name="Blankenburg K."/>
            <person name="Chao H."/>
            <person name="Dinh H."/>
            <person name="Doddapaneni H."/>
            <person name="Dugan-Rocha S."/>
            <person name="Elkadiri S."/>
            <person name="Gnanaolivu R."/>
            <person name="Hernandez B."/>
            <person name="Skinner E."/>
            <person name="Javaid M."/>
            <person name="Lee S."/>
            <person name="Li M."/>
            <person name="Ming W."/>
            <person name="Munidasa M."/>
            <person name="Muniz J."/>
            <person name="Nguyen L."/>
            <person name="Hughes D."/>
            <person name="Osuji N."/>
            <person name="Pu L.-L."/>
            <person name="Puazo M."/>
            <person name="Qu C."/>
            <person name="Quiroz J."/>
            <person name="Raj R."/>
            <person name="Weissenberger G."/>
            <person name="Xin Y."/>
            <person name="Zou X."/>
            <person name="Han Y."/>
            <person name="Worley K."/>
            <person name="Muzny D."/>
            <person name="Gibbs R."/>
        </authorList>
    </citation>
    <scope>NUCLEOTIDE SEQUENCE</scope>
    <source>
        <strain evidence="12">Sampled in the wild</strain>
    </source>
</reference>
<evidence type="ECO:0000256" key="4">
    <source>
        <dbReference type="ARBA" id="ARBA00008339"/>
    </source>
</evidence>
<keyword evidence="8" id="KW-0460">Magnesium</keyword>
<dbReference type="GO" id="GO:0016740">
    <property type="term" value="F:transferase activity"/>
    <property type="evidence" value="ECO:0007669"/>
    <property type="project" value="UniProtKB-KW"/>
</dbReference>
<sequence length="305" mass="33654">MNLAMDSLFRFGVLTVSDSCYSKKSLDHSGDNLEHFINQSRLLNGKVVLRYCVPDEEKVIGSILIDWSDNHRLDVVITTGGTGFASRDVTPEATRKIIHKEANGLSMAMFNYSMQKTPFAMLSRGVCGIRGRTLIMNLPGSKKGSQECLESVVAVIPHAVDLLREETKNIEKIHAELQALGHDELSRSSSGHTCGRHREEHHCHKHSSHEKSNVDDSKVARRARISPYPLQSVAQAQEVVLKHAELIGTEVVDFREAMDRVLAEDIYAKDPLPPFPASIKDGYAVMSSDGAGRRLVIGDSVAGQK</sequence>
<dbReference type="InterPro" id="IPR036425">
    <property type="entry name" value="MoaB/Mog-like_dom_sf"/>
</dbReference>
<keyword evidence="7" id="KW-0479">Metal-binding</keyword>
<evidence type="ECO:0000256" key="5">
    <source>
        <dbReference type="ARBA" id="ARBA00022505"/>
    </source>
</evidence>
<proteinExistence type="inferred from homology"/>
<evidence type="ECO:0000256" key="8">
    <source>
        <dbReference type="ARBA" id="ARBA00022842"/>
    </source>
</evidence>
<comment type="similarity">
    <text evidence="4">In the C-terminal section; belongs to the MoeA family.</text>
</comment>
<dbReference type="InterPro" id="IPR001453">
    <property type="entry name" value="MoaB/Mog_dom"/>
</dbReference>
<dbReference type="InterPro" id="IPR036135">
    <property type="entry name" value="MoeA_linker/N_sf"/>
</dbReference>
<dbReference type="InterPro" id="IPR051920">
    <property type="entry name" value="MPT_Adenylyltrnsfr/MoaC-Rel"/>
</dbReference>
<keyword evidence="9" id="KW-0501">Molybdenum cofactor biosynthesis</keyword>
<dbReference type="InterPro" id="IPR008284">
    <property type="entry name" value="MoCF_biosynth_CS"/>
</dbReference>
<comment type="caution">
    <text evidence="12">The sequence shown here is derived from an EMBL/GenBank/DDBJ whole genome shotgun (WGS) entry which is preliminary data.</text>
</comment>
<organism evidence="12 13">
    <name type="scientific">Ladona fulva</name>
    <name type="common">Scarce chaser dragonfly</name>
    <name type="synonym">Libellula fulva</name>
    <dbReference type="NCBI Taxonomy" id="123851"/>
    <lineage>
        <taxon>Eukaryota</taxon>
        <taxon>Metazoa</taxon>
        <taxon>Ecdysozoa</taxon>
        <taxon>Arthropoda</taxon>
        <taxon>Hexapoda</taxon>
        <taxon>Insecta</taxon>
        <taxon>Pterygota</taxon>
        <taxon>Palaeoptera</taxon>
        <taxon>Odonata</taxon>
        <taxon>Epiprocta</taxon>
        <taxon>Anisoptera</taxon>
        <taxon>Libelluloidea</taxon>
        <taxon>Libellulidae</taxon>
        <taxon>Ladona</taxon>
    </lineage>
</organism>
<evidence type="ECO:0000256" key="7">
    <source>
        <dbReference type="ARBA" id="ARBA00022723"/>
    </source>
</evidence>
<evidence type="ECO:0000256" key="9">
    <source>
        <dbReference type="ARBA" id="ARBA00023150"/>
    </source>
</evidence>
<dbReference type="Pfam" id="PF03453">
    <property type="entry name" value="MoeA_N"/>
    <property type="match status" value="1"/>
</dbReference>
<evidence type="ECO:0000256" key="1">
    <source>
        <dbReference type="ARBA" id="ARBA00001946"/>
    </source>
</evidence>
<evidence type="ECO:0000256" key="2">
    <source>
        <dbReference type="ARBA" id="ARBA00005046"/>
    </source>
</evidence>
<dbReference type="InterPro" id="IPR005110">
    <property type="entry name" value="MoeA_linker/N"/>
</dbReference>
<evidence type="ECO:0000256" key="6">
    <source>
        <dbReference type="ARBA" id="ARBA00022679"/>
    </source>
</evidence>
<feature type="region of interest" description="Disordered" evidence="10">
    <location>
        <begin position="184"/>
        <end position="218"/>
    </location>
</feature>
<dbReference type="PANTHER" id="PTHR43764:SF1">
    <property type="entry name" value="MOLYBDOPTERIN MOLYBDOTRANSFERASE"/>
    <property type="match status" value="1"/>
</dbReference>
<dbReference type="SUPFAM" id="SSF53218">
    <property type="entry name" value="Molybdenum cofactor biosynthesis proteins"/>
    <property type="match status" value="1"/>
</dbReference>
<gene>
    <name evidence="12" type="ORF">J437_LFUL009929</name>
</gene>
<dbReference type="GO" id="GO:0046872">
    <property type="term" value="F:metal ion binding"/>
    <property type="evidence" value="ECO:0007669"/>
    <property type="project" value="UniProtKB-KW"/>
</dbReference>
<dbReference type="Pfam" id="PF00994">
    <property type="entry name" value="MoCF_biosynth"/>
    <property type="match status" value="1"/>
</dbReference>